<dbReference type="EMBL" id="JAAKDE010000012">
    <property type="protein sequence ID" value="MBA2133179.1"/>
    <property type="molecule type" value="Genomic_DNA"/>
</dbReference>
<protein>
    <submittedName>
        <fullName evidence="7">AAA family ATPase</fullName>
    </submittedName>
</protein>
<dbReference type="InterPro" id="IPR014016">
    <property type="entry name" value="UvrD-like_ATP-bd"/>
</dbReference>
<feature type="domain" description="UvrD-like helicase ATP-binding" evidence="6">
    <location>
        <begin position="207"/>
        <end position="590"/>
    </location>
</feature>
<dbReference type="GO" id="GO:0005524">
    <property type="term" value="F:ATP binding"/>
    <property type="evidence" value="ECO:0007669"/>
    <property type="project" value="UniProtKB-UniRule"/>
</dbReference>
<dbReference type="Proteomes" id="UP000657177">
    <property type="component" value="Unassembled WGS sequence"/>
</dbReference>
<feature type="binding site" evidence="5">
    <location>
        <begin position="228"/>
        <end position="235"/>
    </location>
    <ligand>
        <name>ATP</name>
        <dbReference type="ChEBI" id="CHEBI:30616"/>
    </ligand>
</feature>
<comment type="caution">
    <text evidence="7">The sequence shown here is derived from an EMBL/GenBank/DDBJ whole genome shotgun (WGS) entry which is preliminary data.</text>
</comment>
<dbReference type="InterPro" id="IPR027417">
    <property type="entry name" value="P-loop_NTPase"/>
</dbReference>
<dbReference type="GO" id="GO:0043138">
    <property type="term" value="F:3'-5' DNA helicase activity"/>
    <property type="evidence" value="ECO:0007669"/>
    <property type="project" value="TreeGrafter"/>
</dbReference>
<evidence type="ECO:0000313" key="7">
    <source>
        <dbReference type="EMBL" id="MBA2133179.1"/>
    </source>
</evidence>
<organism evidence="7 8">
    <name type="scientific">Capillibacterium thermochitinicola</name>
    <dbReference type="NCBI Taxonomy" id="2699427"/>
    <lineage>
        <taxon>Bacteria</taxon>
        <taxon>Bacillati</taxon>
        <taxon>Bacillota</taxon>
        <taxon>Capillibacterium</taxon>
    </lineage>
</organism>
<accession>A0A8J6I1W3</accession>
<dbReference type="GO" id="GO:0016787">
    <property type="term" value="F:hydrolase activity"/>
    <property type="evidence" value="ECO:0007669"/>
    <property type="project" value="UniProtKB-UniRule"/>
</dbReference>
<evidence type="ECO:0000256" key="3">
    <source>
        <dbReference type="ARBA" id="ARBA00022806"/>
    </source>
</evidence>
<dbReference type="PANTHER" id="PTHR11070">
    <property type="entry name" value="UVRD / RECB / PCRA DNA HELICASE FAMILY MEMBER"/>
    <property type="match status" value="1"/>
</dbReference>
<evidence type="ECO:0000256" key="5">
    <source>
        <dbReference type="PROSITE-ProRule" id="PRU00560"/>
    </source>
</evidence>
<evidence type="ECO:0000313" key="8">
    <source>
        <dbReference type="Proteomes" id="UP000657177"/>
    </source>
</evidence>
<keyword evidence="2 5" id="KW-0378">Hydrolase</keyword>
<evidence type="ECO:0000259" key="6">
    <source>
        <dbReference type="PROSITE" id="PS51198"/>
    </source>
</evidence>
<name>A0A8J6I1W3_9FIRM</name>
<gene>
    <name evidence="7" type="ORF">G5B42_06440</name>
</gene>
<evidence type="ECO:0000256" key="4">
    <source>
        <dbReference type="ARBA" id="ARBA00022840"/>
    </source>
</evidence>
<dbReference type="GO" id="GO:0005829">
    <property type="term" value="C:cytosol"/>
    <property type="evidence" value="ECO:0007669"/>
    <property type="project" value="TreeGrafter"/>
</dbReference>
<evidence type="ECO:0000256" key="2">
    <source>
        <dbReference type="ARBA" id="ARBA00022801"/>
    </source>
</evidence>
<dbReference type="InterPro" id="IPR000212">
    <property type="entry name" value="DNA_helicase_UvrD/REP"/>
</dbReference>
<dbReference type="SUPFAM" id="SSF52540">
    <property type="entry name" value="P-loop containing nucleoside triphosphate hydrolases"/>
    <property type="match status" value="1"/>
</dbReference>
<reference evidence="7" key="1">
    <citation type="submission" date="2020-06" db="EMBL/GenBank/DDBJ databases">
        <title>Novel chitinolytic bacterium.</title>
        <authorList>
            <person name="Ungkulpasvich U."/>
            <person name="Kosugi A."/>
            <person name="Uke A."/>
        </authorList>
    </citation>
    <scope>NUCLEOTIDE SEQUENCE</scope>
    <source>
        <strain evidence="7">UUS1-1</strain>
    </source>
</reference>
<dbReference type="AlphaFoldDB" id="A0A8J6I1W3"/>
<dbReference type="Pfam" id="PF00580">
    <property type="entry name" value="UvrD-helicase"/>
    <property type="match status" value="1"/>
</dbReference>
<keyword evidence="1 5" id="KW-0547">Nucleotide-binding</keyword>
<keyword evidence="8" id="KW-1185">Reference proteome</keyword>
<keyword evidence="4 5" id="KW-0067">ATP-binding</keyword>
<sequence>MATKTEDRRYEETHLAMVLQVIKEELAAKKAFFTRLKALLQQERKNVWEDGPRLADSFASAVNLTQQLSGLRNTELSVEYNRRAIYKLQKMLKTPYFARIDFREDGTPTAEEIYIGLSTLLDAEGRPLIYDWRAPVSSMFYDYELGPAEYRCEAGVIRGEITRKRQYKIENGRLVYMFDCNIKIDDEILQEILSQHSDEKMRAIVTSIQREQNRVIRNEDHPVVLVQGTAGSGKTSIALHRAAYYLYKERDRITSKNILIFSPNQLFADYISNVLPELGEEMALCTTFQDLVAPLLPSGLTVEDRHNQLEFTLTTDGSAEDRLREEKIYLQTTPEFLALIDDYQKYLTTRGLPFPDLQLEGEMVLRKEELRALYDDYYGYLPLKKRLVQLQRRAFYLLRPVTARKIKEYAQHLAEENPQLTAAEIKARSRLAIRKKLQPLYTAIRAWSELDSLQLYRELFANRELLAQMAAGRFPPATLNRLRQAVLKTFSTNHLFYEDLAPFFYFRGKIEGFPKFPEIKHLIIDEAQDYTLFHYRIIQELFPAATLTILGDPNQTIHPRQYRSSFAEIEAVFTGRNPQTFTLNKSYRSTREITAFTHALLPEPAVAAEAINRPGPKPVLTRVLVPELLIPALADRIRALNATGYSSLAVIGKTARECQAVYEKLKALAPIRLLTKEEKTLAGGPVIIPSYLAKGLEFDAVLICDCSRAVYRTPEELPILYTVCTRALHRLYLYYTGELSPLLARVNPDLYTRSSYPEEPPRED</sequence>
<dbReference type="PANTHER" id="PTHR11070:SF17">
    <property type="entry name" value="DNA HELICASE IV"/>
    <property type="match status" value="1"/>
</dbReference>
<dbReference type="PROSITE" id="PS51198">
    <property type="entry name" value="UVRD_HELICASE_ATP_BIND"/>
    <property type="match status" value="1"/>
</dbReference>
<evidence type="ECO:0000256" key="1">
    <source>
        <dbReference type="ARBA" id="ARBA00022741"/>
    </source>
</evidence>
<dbReference type="Gene3D" id="3.40.50.300">
    <property type="entry name" value="P-loop containing nucleotide triphosphate hydrolases"/>
    <property type="match status" value="3"/>
</dbReference>
<dbReference type="RefSeq" id="WP_181339631.1">
    <property type="nucleotide sequence ID" value="NZ_JAAKDE010000012.1"/>
</dbReference>
<keyword evidence="3 5" id="KW-0347">Helicase</keyword>
<dbReference type="GO" id="GO:0003677">
    <property type="term" value="F:DNA binding"/>
    <property type="evidence" value="ECO:0007669"/>
    <property type="project" value="InterPro"/>
</dbReference>
<proteinExistence type="predicted"/>
<dbReference type="GO" id="GO:0000725">
    <property type="term" value="P:recombinational repair"/>
    <property type="evidence" value="ECO:0007669"/>
    <property type="project" value="TreeGrafter"/>
</dbReference>